<proteinExistence type="inferred from homology"/>
<name>A0A235F3G6_9RHOO</name>
<dbReference type="PRINTS" id="PR00081">
    <property type="entry name" value="GDHRDH"/>
</dbReference>
<dbReference type="OrthoDB" id="9793499at2"/>
<dbReference type="PROSITE" id="PS00061">
    <property type="entry name" value="ADH_SHORT"/>
    <property type="match status" value="1"/>
</dbReference>
<dbReference type="PANTHER" id="PTHR43639">
    <property type="entry name" value="OXIDOREDUCTASE, SHORT-CHAIN DEHYDROGENASE/REDUCTASE FAMILY (AFU_ORTHOLOGUE AFUA_5G02870)"/>
    <property type="match status" value="1"/>
</dbReference>
<comment type="similarity">
    <text evidence="1">Belongs to the short-chain dehydrogenases/reductases (SDR) family.</text>
</comment>
<evidence type="ECO:0000256" key="1">
    <source>
        <dbReference type="ARBA" id="ARBA00006484"/>
    </source>
</evidence>
<evidence type="ECO:0000313" key="4">
    <source>
        <dbReference type="Proteomes" id="UP000215181"/>
    </source>
</evidence>
<dbReference type="InterPro" id="IPR020904">
    <property type="entry name" value="Sc_DH/Rdtase_CS"/>
</dbReference>
<dbReference type="Pfam" id="PF13561">
    <property type="entry name" value="adh_short_C2"/>
    <property type="match status" value="1"/>
</dbReference>
<dbReference type="AlphaFoldDB" id="A0A235F3G6"/>
<dbReference type="GO" id="GO:0016491">
    <property type="term" value="F:oxidoreductase activity"/>
    <property type="evidence" value="ECO:0007669"/>
    <property type="project" value="UniProtKB-KW"/>
</dbReference>
<dbReference type="FunFam" id="3.40.50.720:FF:000084">
    <property type="entry name" value="Short-chain dehydrogenase reductase"/>
    <property type="match status" value="1"/>
</dbReference>
<gene>
    <name evidence="3" type="ORF">CGK74_03225</name>
</gene>
<dbReference type="SUPFAM" id="SSF51735">
    <property type="entry name" value="NAD(P)-binding Rossmann-fold domains"/>
    <property type="match status" value="1"/>
</dbReference>
<dbReference type="NCBIfam" id="NF006598">
    <property type="entry name" value="PRK09135.1"/>
    <property type="match status" value="1"/>
</dbReference>
<keyword evidence="2" id="KW-0560">Oxidoreductase</keyword>
<dbReference type="InterPro" id="IPR036291">
    <property type="entry name" value="NAD(P)-bd_dom_sf"/>
</dbReference>
<dbReference type="InterPro" id="IPR002347">
    <property type="entry name" value="SDR_fam"/>
</dbReference>
<dbReference type="PANTHER" id="PTHR43639:SF1">
    <property type="entry name" value="SHORT-CHAIN DEHYDROGENASE_REDUCTASE FAMILY PROTEIN"/>
    <property type="match status" value="1"/>
</dbReference>
<sequence>MMIPDPNDAPVILVTGAARRVGAEIARQLHATGARLALHYRNSAGEAEALAAALNALRADSAFTVGGDLGRAGVAEEVAAAALRRFGRIDGLVNNASSFFPTPVGRIDHAAWDDLMGSNLMGPLFLSQALAPTLRQRHGAIVNIVDIHAERPLQRYPLYSAAKAGLAGLTRALAIELAPEARVNGVSPGPIDWPEDEQFSAEERQQIIDHTLLKRIGSAADIARTVRFLMFDAPYITGQIIAVDGGRSAHL</sequence>
<comment type="caution">
    <text evidence="3">The sequence shown here is derived from an EMBL/GenBank/DDBJ whole genome shotgun (WGS) entry which is preliminary data.</text>
</comment>
<dbReference type="Gene3D" id="3.40.50.720">
    <property type="entry name" value="NAD(P)-binding Rossmann-like Domain"/>
    <property type="match status" value="1"/>
</dbReference>
<dbReference type="Proteomes" id="UP000215181">
    <property type="component" value="Unassembled WGS sequence"/>
</dbReference>
<evidence type="ECO:0000256" key="2">
    <source>
        <dbReference type="ARBA" id="ARBA00023002"/>
    </source>
</evidence>
<accession>A0A235F3G6</accession>
<keyword evidence="4" id="KW-1185">Reference proteome</keyword>
<organism evidence="3 4">
    <name type="scientific">Thauera propionica</name>
    <dbReference type="NCBI Taxonomy" id="2019431"/>
    <lineage>
        <taxon>Bacteria</taxon>
        <taxon>Pseudomonadati</taxon>
        <taxon>Pseudomonadota</taxon>
        <taxon>Betaproteobacteria</taxon>
        <taxon>Rhodocyclales</taxon>
        <taxon>Zoogloeaceae</taxon>
        <taxon>Thauera</taxon>
    </lineage>
</organism>
<evidence type="ECO:0000313" key="3">
    <source>
        <dbReference type="EMBL" id="OYD55225.1"/>
    </source>
</evidence>
<dbReference type="PRINTS" id="PR00080">
    <property type="entry name" value="SDRFAMILY"/>
</dbReference>
<protein>
    <submittedName>
        <fullName evidence="3">Pteridine reductase</fullName>
    </submittedName>
</protein>
<dbReference type="EMBL" id="NOIH01000003">
    <property type="protein sequence ID" value="OYD55225.1"/>
    <property type="molecule type" value="Genomic_DNA"/>
</dbReference>
<reference evidence="3 4" key="1">
    <citation type="submission" date="2017-07" db="EMBL/GenBank/DDBJ databases">
        <title>Thauera sp. KNDSS-Mac4 genome sequence and assembly.</title>
        <authorList>
            <person name="Mayilraj S."/>
        </authorList>
    </citation>
    <scope>NUCLEOTIDE SEQUENCE [LARGE SCALE GENOMIC DNA]</scope>
    <source>
        <strain evidence="3 4">KNDSS-Mac4</strain>
    </source>
</reference>
<dbReference type="RefSeq" id="WP_094267064.1">
    <property type="nucleotide sequence ID" value="NZ_JAQVFK010000114.1"/>
</dbReference>